<protein>
    <submittedName>
        <fullName evidence="1">Uncharacterized protein</fullName>
    </submittedName>
</protein>
<dbReference type="Proteomes" id="UP000663879">
    <property type="component" value="Unassembled WGS sequence"/>
</dbReference>
<evidence type="ECO:0000313" key="1">
    <source>
        <dbReference type="EMBL" id="CAF0985986.1"/>
    </source>
</evidence>
<name>A0A814FI04_9BILA</name>
<comment type="caution">
    <text evidence="1">The sequence shown here is derived from an EMBL/GenBank/DDBJ whole genome shotgun (WGS) entry which is preliminary data.</text>
</comment>
<evidence type="ECO:0000313" key="2">
    <source>
        <dbReference type="Proteomes" id="UP000663879"/>
    </source>
</evidence>
<gene>
    <name evidence="1" type="ORF">OXX778_LOCUS15671</name>
</gene>
<dbReference type="AlphaFoldDB" id="A0A814FI04"/>
<proteinExistence type="predicted"/>
<dbReference type="EMBL" id="CAJNOC010003514">
    <property type="protein sequence ID" value="CAF0985986.1"/>
    <property type="molecule type" value="Genomic_DNA"/>
</dbReference>
<keyword evidence="2" id="KW-1185">Reference proteome</keyword>
<sequence length="113" mass="11467">MCSPCASASFNFANPIATPFTGASIASPFISNFASPINASIASPSISNFASPIHASIAAPIPTIPHPFINSIAAPISNLPFPFNFNKIATAPFAAPISTCGSPCGINSFAHAF</sequence>
<accession>A0A814FI04</accession>
<reference evidence="1" key="1">
    <citation type="submission" date="2021-02" db="EMBL/GenBank/DDBJ databases">
        <authorList>
            <person name="Nowell W R."/>
        </authorList>
    </citation>
    <scope>NUCLEOTIDE SEQUENCE</scope>
    <source>
        <strain evidence="1">Ploen Becks lab</strain>
    </source>
</reference>
<organism evidence="1 2">
    <name type="scientific">Brachionus calyciflorus</name>
    <dbReference type="NCBI Taxonomy" id="104777"/>
    <lineage>
        <taxon>Eukaryota</taxon>
        <taxon>Metazoa</taxon>
        <taxon>Spiralia</taxon>
        <taxon>Gnathifera</taxon>
        <taxon>Rotifera</taxon>
        <taxon>Eurotatoria</taxon>
        <taxon>Monogononta</taxon>
        <taxon>Pseudotrocha</taxon>
        <taxon>Ploima</taxon>
        <taxon>Brachionidae</taxon>
        <taxon>Brachionus</taxon>
    </lineage>
</organism>